<keyword evidence="8" id="KW-1185">Reference proteome</keyword>
<feature type="domain" description="Glucose dehydrogenase C-terminal" evidence="6">
    <location>
        <begin position="145"/>
        <end position="346"/>
    </location>
</feature>
<evidence type="ECO:0000313" key="8">
    <source>
        <dbReference type="Proteomes" id="UP000437736"/>
    </source>
</evidence>
<sequence length="349" mass="37210">MRAVTVVPLEKDSVDLTDLPEPPEADGPVLVATRAVGVCGTDLEIIEGQYGWAPPGEDRLAIGHESLGEVLEAPDGSGFAKGDRVVAIVRRPDPEPCAACAAGQWDMCRNGKYTEWGIKEHHGYARERYRITPEFLVKVDPGLGDLGVLLEPTTVVAKAWDHIERIGARAVWQPHKVLVTGAGPIGLLAALLGRQRGLEVHVLDQVTDGLKPDLVAALGATYHHGSVRDAAVDADVVIECTGVGQLVFDVMETTATDGIVCLTGVSSGGRSLPVDAGMLNREMVLGNDVVFGSVNANRRHYEAGADALAKADHDWLARLVTRKVPLSSWKDAYARQPGDVKTVLSFADA</sequence>
<gene>
    <name evidence="7" type="ORF">GHK86_00960</name>
</gene>
<evidence type="ECO:0000256" key="3">
    <source>
        <dbReference type="ARBA" id="ARBA00022833"/>
    </source>
</evidence>
<dbReference type="SUPFAM" id="SSF50129">
    <property type="entry name" value="GroES-like"/>
    <property type="match status" value="1"/>
</dbReference>
<protein>
    <submittedName>
        <fullName evidence="7">Alcohol dehydrogenase catalytic domain-containing protein</fullName>
    </submittedName>
</protein>
<dbReference type="Gene3D" id="3.90.180.10">
    <property type="entry name" value="Medium-chain alcohol dehydrogenases, catalytic domain"/>
    <property type="match status" value="1"/>
</dbReference>
<comment type="caution">
    <text evidence="7">The sequence shown here is derived from an EMBL/GenBank/DDBJ whole genome shotgun (WGS) entry which is preliminary data.</text>
</comment>
<keyword evidence="4" id="KW-0560">Oxidoreductase</keyword>
<name>A0ABW9QPP6_9ACTN</name>
<evidence type="ECO:0000259" key="6">
    <source>
        <dbReference type="Pfam" id="PF16912"/>
    </source>
</evidence>
<dbReference type="Gene3D" id="3.40.50.720">
    <property type="entry name" value="NAD(P)-binding Rossmann-like Domain"/>
    <property type="match status" value="1"/>
</dbReference>
<evidence type="ECO:0000256" key="4">
    <source>
        <dbReference type="ARBA" id="ARBA00023002"/>
    </source>
</evidence>
<evidence type="ECO:0000256" key="2">
    <source>
        <dbReference type="ARBA" id="ARBA00022723"/>
    </source>
</evidence>
<comment type="cofactor">
    <cofactor evidence="1">
        <name>Zn(2+)</name>
        <dbReference type="ChEBI" id="CHEBI:29105"/>
    </cofactor>
</comment>
<dbReference type="PANTHER" id="PTHR43189">
    <property type="entry name" value="ZINC-TYPE ALCOHOL DEHYDROGENASE-LIKE PROTEIN C1198.01-RELATED"/>
    <property type="match status" value="1"/>
</dbReference>
<dbReference type="InterPro" id="IPR031640">
    <property type="entry name" value="Glu_dehyd_C"/>
</dbReference>
<keyword evidence="2" id="KW-0479">Metal-binding</keyword>
<dbReference type="PANTHER" id="PTHR43189:SF2">
    <property type="entry name" value="GLUCOSE 1-DEHYDROGENASE"/>
    <property type="match status" value="1"/>
</dbReference>
<dbReference type="EMBL" id="WJHE01000034">
    <property type="protein sequence ID" value="MST31302.1"/>
    <property type="molecule type" value="Genomic_DNA"/>
</dbReference>
<dbReference type="Proteomes" id="UP000437736">
    <property type="component" value="Unassembled WGS sequence"/>
</dbReference>
<reference evidence="7 8" key="1">
    <citation type="submission" date="2019-11" db="EMBL/GenBank/DDBJ databases">
        <title>Acidiferrimicrobium australis gen. nov., sp. nov., an acidophilic and obligately heterotrophic, member of the Actinobacteria that catalyses dissimilatory oxido- reduction of iron isolated from metal-rich acidic water in Chile.</title>
        <authorList>
            <person name="Gonzalez D."/>
            <person name="Huber K."/>
            <person name="Hedrich S."/>
            <person name="Rojas-Villalobos C."/>
            <person name="Quatrini R."/>
            <person name="Dinamarca M.A."/>
            <person name="Schwarz A."/>
            <person name="Canales C."/>
            <person name="Nancucheo I."/>
        </authorList>
    </citation>
    <scope>NUCLEOTIDE SEQUENCE [LARGE SCALE GENOMIC DNA]</scope>
    <source>
        <strain evidence="7 8">USS-CCA1</strain>
    </source>
</reference>
<dbReference type="SUPFAM" id="SSF51735">
    <property type="entry name" value="NAD(P)-binding Rossmann-fold domains"/>
    <property type="match status" value="1"/>
</dbReference>
<evidence type="ECO:0000259" key="5">
    <source>
        <dbReference type="Pfam" id="PF08240"/>
    </source>
</evidence>
<dbReference type="InterPro" id="IPR011032">
    <property type="entry name" value="GroES-like_sf"/>
</dbReference>
<keyword evidence="3" id="KW-0862">Zinc</keyword>
<feature type="domain" description="Alcohol dehydrogenase-like N-terminal" evidence="5">
    <location>
        <begin position="26"/>
        <end position="139"/>
    </location>
</feature>
<accession>A0ABW9QPP6</accession>
<evidence type="ECO:0000313" key="7">
    <source>
        <dbReference type="EMBL" id="MST31302.1"/>
    </source>
</evidence>
<dbReference type="InterPro" id="IPR013154">
    <property type="entry name" value="ADH-like_N"/>
</dbReference>
<dbReference type="Pfam" id="PF16912">
    <property type="entry name" value="Glu_dehyd_C"/>
    <property type="match status" value="1"/>
</dbReference>
<dbReference type="CDD" id="cd08230">
    <property type="entry name" value="glucose_DH"/>
    <property type="match status" value="1"/>
</dbReference>
<evidence type="ECO:0000256" key="1">
    <source>
        <dbReference type="ARBA" id="ARBA00001947"/>
    </source>
</evidence>
<organism evidence="7 8">
    <name type="scientific">Acidiferrimicrobium australe</name>
    <dbReference type="NCBI Taxonomy" id="2664430"/>
    <lineage>
        <taxon>Bacteria</taxon>
        <taxon>Bacillati</taxon>
        <taxon>Actinomycetota</taxon>
        <taxon>Acidimicrobiia</taxon>
        <taxon>Acidimicrobiales</taxon>
        <taxon>Acidimicrobiaceae</taxon>
        <taxon>Acidiferrimicrobium</taxon>
    </lineage>
</organism>
<dbReference type="InterPro" id="IPR036291">
    <property type="entry name" value="NAD(P)-bd_dom_sf"/>
</dbReference>
<dbReference type="Pfam" id="PF08240">
    <property type="entry name" value="ADH_N"/>
    <property type="match status" value="1"/>
</dbReference>
<proteinExistence type="predicted"/>